<keyword evidence="3" id="KW-0637">Prenyltransferase</keyword>
<dbReference type="AlphaFoldDB" id="A0AA86RQ13"/>
<evidence type="ECO:0000259" key="10">
    <source>
        <dbReference type="Pfam" id="PF00432"/>
    </source>
</evidence>
<evidence type="ECO:0000313" key="11">
    <source>
        <dbReference type="EMBL" id="CAI9961485.1"/>
    </source>
</evidence>
<evidence type="ECO:0000256" key="4">
    <source>
        <dbReference type="ARBA" id="ARBA00022679"/>
    </source>
</evidence>
<keyword evidence="15" id="KW-1185">Reference proteome</keyword>
<dbReference type="InterPro" id="IPR045089">
    <property type="entry name" value="PGGT1B-like"/>
</dbReference>
<dbReference type="EMBL" id="CAXDID020000252">
    <property type="protein sequence ID" value="CAL6064708.1"/>
    <property type="molecule type" value="Genomic_DNA"/>
</dbReference>
<reference evidence="13 15" key="2">
    <citation type="submission" date="2024-07" db="EMBL/GenBank/DDBJ databases">
        <authorList>
            <person name="Akdeniz Z."/>
        </authorList>
    </citation>
    <scope>NUCLEOTIDE SEQUENCE [LARGE SCALE GENOMIC DNA]</scope>
</reference>
<proteinExistence type="inferred from homology"/>
<evidence type="ECO:0000313" key="15">
    <source>
        <dbReference type="Proteomes" id="UP001642409"/>
    </source>
</evidence>
<evidence type="ECO:0000256" key="9">
    <source>
        <dbReference type="ARBA" id="ARBA00032766"/>
    </source>
</evidence>
<sequence length="326" mass="37404">MNTQQIQQLIKYCDDNLLEKQQCDTIYQCMKMHNLHLLAASLDTLGALNRFPFTKEQIVVFVNQCYIEGNFSSYPQGDIHINNVYYCFQLLLTLGLLTDVITSQMADQINNQIYKYIQADGSVIGDHIFHEVDTRFVFSAVSVLSLLCSVYKLEIDSVILLKINSYLESCYFHGQFGADIMQEHHAANTYVCIGSMALIERQIGSFHQFNLKKISNQVVLSIKMLQKEGFAGRPDKLPDSCYSQWCAQTLRILGKSSKVVEDQLISFITSCYDCDGGFAERKGNESDLWHTHFCLSWLSQCNNNLRKVDPVWDVCEDKLNNIGWFW</sequence>
<dbReference type="PANTHER" id="PTHR11774">
    <property type="entry name" value="GERANYLGERANYL TRANSFERASE TYPE BETA SUBUNIT"/>
    <property type="match status" value="1"/>
</dbReference>
<reference evidence="12" key="1">
    <citation type="submission" date="2023-06" db="EMBL/GenBank/DDBJ databases">
        <authorList>
            <person name="Kurt Z."/>
        </authorList>
    </citation>
    <scope>NUCLEOTIDE SEQUENCE</scope>
</reference>
<keyword evidence="7" id="KW-0862">Zinc</keyword>
<dbReference type="GO" id="GO:0008318">
    <property type="term" value="F:protein prenyltransferase activity"/>
    <property type="evidence" value="ECO:0007669"/>
    <property type="project" value="InterPro"/>
</dbReference>
<accession>A0AA86RQ13</accession>
<evidence type="ECO:0000313" key="14">
    <source>
        <dbReference type="EMBL" id="CAL6071761.1"/>
    </source>
</evidence>
<comment type="caution">
    <text evidence="12">The sequence shown here is derived from an EMBL/GenBank/DDBJ whole genome shotgun (WGS) entry which is preliminary data.</text>
</comment>
<dbReference type="Proteomes" id="UP001642409">
    <property type="component" value="Unassembled WGS sequence"/>
</dbReference>
<dbReference type="EMBL" id="CATOUU010001171">
    <property type="protein sequence ID" value="CAI9975949.1"/>
    <property type="molecule type" value="Genomic_DNA"/>
</dbReference>
<evidence type="ECO:0000256" key="8">
    <source>
        <dbReference type="ARBA" id="ARBA00030816"/>
    </source>
</evidence>
<name>A0AA86RQ13_9EUKA</name>
<dbReference type="Pfam" id="PF00432">
    <property type="entry name" value="Prenyltrans"/>
    <property type="match status" value="1"/>
</dbReference>
<feature type="domain" description="Prenyltransferase alpha-alpha toroid" evidence="10">
    <location>
        <begin position="7"/>
        <end position="312"/>
    </location>
</feature>
<evidence type="ECO:0000256" key="5">
    <source>
        <dbReference type="ARBA" id="ARBA00022723"/>
    </source>
</evidence>
<evidence type="ECO:0000313" key="12">
    <source>
        <dbReference type="EMBL" id="CAI9975949.1"/>
    </source>
</evidence>
<gene>
    <name evidence="11" type="ORF">HINF_LOCUS49130</name>
    <name evidence="13" type="ORF">HINF_LOCUS51486</name>
    <name evidence="14" type="ORF">HINF_LOCUS55298</name>
    <name evidence="12" type="ORF">HINF_LOCUS63594</name>
</gene>
<evidence type="ECO:0000256" key="7">
    <source>
        <dbReference type="ARBA" id="ARBA00022833"/>
    </source>
</evidence>
<keyword evidence="4" id="KW-0808">Transferase</keyword>
<dbReference type="InterPro" id="IPR001330">
    <property type="entry name" value="Prenyltrans"/>
</dbReference>
<dbReference type="SUPFAM" id="SSF48239">
    <property type="entry name" value="Terpenoid cyclases/Protein prenyltransferases"/>
    <property type="match status" value="1"/>
</dbReference>
<dbReference type="GO" id="GO:0046872">
    <property type="term" value="F:metal ion binding"/>
    <property type="evidence" value="ECO:0007669"/>
    <property type="project" value="UniProtKB-KW"/>
</dbReference>
<organism evidence="12">
    <name type="scientific">Hexamita inflata</name>
    <dbReference type="NCBI Taxonomy" id="28002"/>
    <lineage>
        <taxon>Eukaryota</taxon>
        <taxon>Metamonada</taxon>
        <taxon>Diplomonadida</taxon>
        <taxon>Hexamitidae</taxon>
        <taxon>Hexamitinae</taxon>
        <taxon>Hexamita</taxon>
    </lineage>
</organism>
<dbReference type="PANTHER" id="PTHR11774:SF11">
    <property type="entry name" value="GERANYLGERANYL TRANSFERASE TYPE-2 SUBUNIT BETA"/>
    <property type="match status" value="1"/>
</dbReference>
<dbReference type="Gene3D" id="1.50.10.20">
    <property type="match status" value="1"/>
</dbReference>
<keyword evidence="6" id="KW-0677">Repeat</keyword>
<evidence type="ECO:0000313" key="13">
    <source>
        <dbReference type="EMBL" id="CAL6064708.1"/>
    </source>
</evidence>
<evidence type="ECO:0000256" key="3">
    <source>
        <dbReference type="ARBA" id="ARBA00022602"/>
    </source>
</evidence>
<dbReference type="EMBL" id="CAXDID020000292">
    <property type="protein sequence ID" value="CAL6071761.1"/>
    <property type="molecule type" value="Genomic_DNA"/>
</dbReference>
<keyword evidence="5" id="KW-0479">Metal-binding</keyword>
<comment type="cofactor">
    <cofactor evidence="1">
        <name>Zn(2+)</name>
        <dbReference type="ChEBI" id="CHEBI:29105"/>
    </cofactor>
</comment>
<dbReference type="InterPro" id="IPR008930">
    <property type="entry name" value="Terpenoid_cyclase/PrenylTrfase"/>
</dbReference>
<evidence type="ECO:0000256" key="6">
    <source>
        <dbReference type="ARBA" id="ARBA00022737"/>
    </source>
</evidence>
<dbReference type="EMBL" id="CATOUU010000941">
    <property type="protein sequence ID" value="CAI9961485.1"/>
    <property type="molecule type" value="Genomic_DNA"/>
</dbReference>
<protein>
    <recommendedName>
        <fullName evidence="8">Geranylgeranyl transferase type II subunit beta</fullName>
    </recommendedName>
    <alternativeName>
        <fullName evidence="9">Type II protein geranyl-geranyltransferase subunit beta</fullName>
    </alternativeName>
</protein>
<evidence type="ECO:0000256" key="2">
    <source>
        <dbReference type="ARBA" id="ARBA00010497"/>
    </source>
</evidence>
<comment type="similarity">
    <text evidence="2">Belongs to the protein prenyltransferase subunit beta family.</text>
</comment>
<evidence type="ECO:0000256" key="1">
    <source>
        <dbReference type="ARBA" id="ARBA00001947"/>
    </source>
</evidence>